<dbReference type="InterPro" id="IPR011059">
    <property type="entry name" value="Metal-dep_hydrolase_composite"/>
</dbReference>
<dbReference type="Gene3D" id="3.30.1490.130">
    <property type="entry name" value="D-aminoacylase. Domain 3"/>
    <property type="match status" value="1"/>
</dbReference>
<reference evidence="2" key="1">
    <citation type="submission" date="2012-02" db="EMBL/GenBank/DDBJ databases">
        <title>Whole genome shotgun sequence of Gordonia otitidis NBRC 100426.</title>
        <authorList>
            <person name="Yoshida I."/>
            <person name="Hosoyama A."/>
            <person name="Tsuchikane K."/>
            <person name="Katsumata H."/>
            <person name="Yamazaki S."/>
            <person name="Fujita N."/>
        </authorList>
    </citation>
    <scope>NUCLEOTIDE SEQUENCE [LARGE SCALE GENOMIC DNA]</scope>
    <source>
        <strain evidence="2">NBRC 100426</strain>
    </source>
</reference>
<dbReference type="Gene3D" id="3.20.20.140">
    <property type="entry name" value="Metal-dependent hydrolases"/>
    <property type="match status" value="1"/>
</dbReference>
<protein>
    <submittedName>
        <fullName evidence="2">Hydrolase</fullName>
    </submittedName>
</protein>
<sequence length="487" mass="52270">MHELVLHGGRVIDPDSGTDGIFDIGIDRGTISAVSVEPLDGHRVLDVSGRVVAPGFIDMHSHCFGIAGQRLQALDGVTTALELEGGVHPVGRAYERAAIEGRPVNYGYSASWAAARMHVMADVTTTGHPADVLFNMGVPAWQAEANTAEVGRILALLEEDLSDGALGIGVLVGYAPRVGPSEYVEVARLAATRGVPTYTHARELVEQDPDTPIDGAEEIVRAAGETGAHMHYCHVNSTSLRHLDRVHGLVERARSLGSRISTEAYPYGSGMTGIGAAFLEPDLLDRRDITPFAVQHLVSGHRFTSAADLRAARADGTGGLVFVHFLEEDDPTARDLMTRGLVFEDTAIASDAFEPLWRTSTYDDSRWPLPADVVTHPRTAGTFSRSIRTLWRETGALSLMEVIRRASLLPAQILSPSVPDMARKGRVQVGADADIVVFDAATVTDRATYTDTIAPSTGFDHVLVNGVEIVSDGEIRTDRLPGKPVRA</sequence>
<evidence type="ECO:0000313" key="2">
    <source>
        <dbReference type="EMBL" id="GAB33800.1"/>
    </source>
</evidence>
<keyword evidence="2" id="KW-0378">Hydrolase</keyword>
<dbReference type="Gene3D" id="2.30.40.10">
    <property type="entry name" value="Urease, subunit C, domain 1"/>
    <property type="match status" value="1"/>
</dbReference>
<dbReference type="PANTHER" id="PTHR11647">
    <property type="entry name" value="HYDRANTOINASE/DIHYDROPYRIMIDINASE FAMILY MEMBER"/>
    <property type="match status" value="1"/>
</dbReference>
<dbReference type="SUPFAM" id="SSF51556">
    <property type="entry name" value="Metallo-dependent hydrolases"/>
    <property type="match status" value="1"/>
</dbReference>
<feature type="domain" description="Amidohydrolase 3" evidence="1">
    <location>
        <begin position="43"/>
        <end position="468"/>
    </location>
</feature>
<dbReference type="InterPro" id="IPR023100">
    <property type="entry name" value="D-aminoacylase_insert_dom_sf"/>
</dbReference>
<evidence type="ECO:0000259" key="1">
    <source>
        <dbReference type="Pfam" id="PF07969"/>
    </source>
</evidence>
<evidence type="ECO:0000313" key="3">
    <source>
        <dbReference type="Proteomes" id="UP000005038"/>
    </source>
</evidence>
<dbReference type="NCBIfam" id="NF006560">
    <property type="entry name" value="PRK09061.1"/>
    <property type="match status" value="1"/>
</dbReference>
<dbReference type="STRING" id="1108044.GOOTI_082_00300"/>
<comment type="caution">
    <text evidence="2">The sequence shown here is derived from an EMBL/GenBank/DDBJ whole genome shotgun (WGS) entry which is preliminary data.</text>
</comment>
<keyword evidence="3" id="KW-1185">Reference proteome</keyword>
<gene>
    <name evidence="2" type="ORF">GOOTI_082_00300</name>
</gene>
<dbReference type="GO" id="GO:0016811">
    <property type="term" value="F:hydrolase activity, acting on carbon-nitrogen (but not peptide) bonds, in linear amides"/>
    <property type="evidence" value="ECO:0007669"/>
    <property type="project" value="InterPro"/>
</dbReference>
<dbReference type="EMBL" id="BAFB01000082">
    <property type="protein sequence ID" value="GAB33800.1"/>
    <property type="molecule type" value="Genomic_DNA"/>
</dbReference>
<dbReference type="AlphaFoldDB" id="H5TJZ2"/>
<dbReference type="Proteomes" id="UP000005038">
    <property type="component" value="Unassembled WGS sequence"/>
</dbReference>
<proteinExistence type="predicted"/>
<dbReference type="InterPro" id="IPR013108">
    <property type="entry name" value="Amidohydro_3"/>
</dbReference>
<dbReference type="InterPro" id="IPR050378">
    <property type="entry name" value="Metallo-dep_Hydrolases_sf"/>
</dbReference>
<name>H5TJZ2_GORO1</name>
<dbReference type="PANTHER" id="PTHR11647:SF1">
    <property type="entry name" value="COLLAPSIN RESPONSE MEDIATOR PROTEIN"/>
    <property type="match status" value="1"/>
</dbReference>
<accession>H5TJZ2</accession>
<dbReference type="Pfam" id="PF07969">
    <property type="entry name" value="Amidohydro_3"/>
    <property type="match status" value="1"/>
</dbReference>
<dbReference type="InterPro" id="IPR032466">
    <property type="entry name" value="Metal_Hydrolase"/>
</dbReference>
<dbReference type="OrthoDB" id="9766983at2"/>
<dbReference type="SUPFAM" id="SSF51338">
    <property type="entry name" value="Composite domain of metallo-dependent hydrolases"/>
    <property type="match status" value="1"/>
</dbReference>
<organism evidence="2 3">
    <name type="scientific">Gordonia otitidis (strain DSM 44809 / CCUG 52243 / JCM 12355 / NBRC 100426 / IFM 10032)</name>
    <dbReference type="NCBI Taxonomy" id="1108044"/>
    <lineage>
        <taxon>Bacteria</taxon>
        <taxon>Bacillati</taxon>
        <taxon>Actinomycetota</taxon>
        <taxon>Actinomycetes</taxon>
        <taxon>Mycobacteriales</taxon>
        <taxon>Gordoniaceae</taxon>
        <taxon>Gordonia</taxon>
    </lineage>
</organism>